<feature type="domain" description="DUF6533" evidence="1">
    <location>
        <begin position="16"/>
        <end position="61"/>
    </location>
</feature>
<name>A0A9P3GGJ4_9APHY</name>
<organism evidence="2 3">
    <name type="scientific">Phanerochaete sordida</name>
    <dbReference type="NCBI Taxonomy" id="48140"/>
    <lineage>
        <taxon>Eukaryota</taxon>
        <taxon>Fungi</taxon>
        <taxon>Dikarya</taxon>
        <taxon>Basidiomycota</taxon>
        <taxon>Agaricomycotina</taxon>
        <taxon>Agaricomycetes</taxon>
        <taxon>Polyporales</taxon>
        <taxon>Phanerochaetaceae</taxon>
        <taxon>Phanerochaete</taxon>
    </lineage>
</organism>
<dbReference type="EMBL" id="BPQB01000041">
    <property type="protein sequence ID" value="GJE94523.1"/>
    <property type="molecule type" value="Genomic_DNA"/>
</dbReference>
<evidence type="ECO:0000313" key="3">
    <source>
        <dbReference type="Proteomes" id="UP000703269"/>
    </source>
</evidence>
<evidence type="ECO:0000313" key="2">
    <source>
        <dbReference type="EMBL" id="GJE94523.1"/>
    </source>
</evidence>
<reference evidence="2 3" key="1">
    <citation type="submission" date="2021-08" db="EMBL/GenBank/DDBJ databases">
        <title>Draft Genome Sequence of Phanerochaete sordida strain YK-624.</title>
        <authorList>
            <person name="Mori T."/>
            <person name="Dohra H."/>
            <person name="Suzuki T."/>
            <person name="Kawagishi H."/>
            <person name="Hirai H."/>
        </authorList>
    </citation>
    <scope>NUCLEOTIDE SEQUENCE [LARGE SCALE GENOMIC DNA]</scope>
    <source>
        <strain evidence="2 3">YK-624</strain>
    </source>
</reference>
<dbReference type="OrthoDB" id="2745134at2759"/>
<evidence type="ECO:0000259" key="1">
    <source>
        <dbReference type="Pfam" id="PF20151"/>
    </source>
</evidence>
<comment type="caution">
    <text evidence="2">The sequence shown here is derived from an EMBL/GenBank/DDBJ whole genome shotgun (WGS) entry which is preliminary data.</text>
</comment>
<proteinExistence type="predicted"/>
<protein>
    <recommendedName>
        <fullName evidence="1">DUF6533 domain-containing protein</fullName>
    </recommendedName>
</protein>
<dbReference type="Pfam" id="PF20151">
    <property type="entry name" value="DUF6533"/>
    <property type="match status" value="1"/>
</dbReference>
<dbReference type="InterPro" id="IPR045340">
    <property type="entry name" value="DUF6533"/>
</dbReference>
<keyword evidence="3" id="KW-1185">Reference proteome</keyword>
<dbReference type="AlphaFoldDB" id="A0A9P3GGJ4"/>
<sequence length="142" mass="15986">MASLADALHQFVTAGYTSAALSALVGYEYLITISQEVDSVWRRQFSLTSVLLISTRWVMLVNQIFQWLPASPHLSLDRHCLRRSHVAILCPSCDIFCSAGLCYRGQERATPDDCPCSRSHSAVHKHLWSDSRRDDLCTTTDQ</sequence>
<accession>A0A9P3GGJ4</accession>
<dbReference type="Proteomes" id="UP000703269">
    <property type="component" value="Unassembled WGS sequence"/>
</dbReference>
<gene>
    <name evidence="2" type="ORF">PsYK624_106930</name>
</gene>